<feature type="region of interest" description="Disordered" evidence="5">
    <location>
        <begin position="1"/>
        <end position="36"/>
    </location>
</feature>
<dbReference type="PANTHER" id="PTHR46915:SF6">
    <property type="entry name" value="CYSTEINE PROTEINASES SUPERFAMILY PROTEIN"/>
    <property type="match status" value="1"/>
</dbReference>
<evidence type="ECO:0000256" key="3">
    <source>
        <dbReference type="ARBA" id="ARBA00022801"/>
    </source>
</evidence>
<dbReference type="Gene3D" id="3.40.395.10">
    <property type="entry name" value="Adenoviral Proteinase, Chain A"/>
    <property type="match status" value="2"/>
</dbReference>
<evidence type="ECO:0000313" key="8">
    <source>
        <dbReference type="Proteomes" id="UP000077755"/>
    </source>
</evidence>
<reference evidence="7" key="2">
    <citation type="submission" date="2022-03" db="EMBL/GenBank/DDBJ databases">
        <title>Draft title - Genomic analysis of global carrot germplasm unveils the trajectory of domestication and the origin of high carotenoid orange carrot.</title>
        <authorList>
            <person name="Iorizzo M."/>
            <person name="Ellison S."/>
            <person name="Senalik D."/>
            <person name="Macko-Podgorni A."/>
            <person name="Grzebelus D."/>
            <person name="Bostan H."/>
            <person name="Rolling W."/>
            <person name="Curaba J."/>
            <person name="Simon P."/>
        </authorList>
    </citation>
    <scope>NUCLEOTIDE SEQUENCE</scope>
    <source>
        <tissue evidence="7">Leaf</tissue>
    </source>
</reference>
<evidence type="ECO:0000256" key="4">
    <source>
        <dbReference type="ARBA" id="ARBA00022807"/>
    </source>
</evidence>
<gene>
    <name evidence="7" type="ORF">DCAR_0934921</name>
</gene>
<keyword evidence="2" id="KW-0645">Protease</keyword>
<accession>A0AAF1BES5</accession>
<dbReference type="Pfam" id="PF02902">
    <property type="entry name" value="Peptidase_C48"/>
    <property type="match status" value="1"/>
</dbReference>
<keyword evidence="8" id="KW-1185">Reference proteome</keyword>
<dbReference type="EMBL" id="CP093351">
    <property type="protein sequence ID" value="WOH15383.1"/>
    <property type="molecule type" value="Genomic_DNA"/>
</dbReference>
<feature type="compositionally biased region" description="Basic and acidic residues" evidence="5">
    <location>
        <begin position="291"/>
        <end position="328"/>
    </location>
</feature>
<dbReference type="InterPro" id="IPR003653">
    <property type="entry name" value="Peptidase_C48_C"/>
</dbReference>
<dbReference type="AlphaFoldDB" id="A0AAF1BES5"/>
<feature type="domain" description="Ubiquitin-like protease family profile" evidence="6">
    <location>
        <begin position="1"/>
        <end position="154"/>
    </location>
</feature>
<feature type="compositionally biased region" description="Basic residues" evidence="5">
    <location>
        <begin position="1"/>
        <end position="15"/>
    </location>
</feature>
<organism evidence="7 8">
    <name type="scientific">Daucus carota subsp. sativus</name>
    <name type="common">Carrot</name>
    <dbReference type="NCBI Taxonomy" id="79200"/>
    <lineage>
        <taxon>Eukaryota</taxon>
        <taxon>Viridiplantae</taxon>
        <taxon>Streptophyta</taxon>
        <taxon>Embryophyta</taxon>
        <taxon>Tracheophyta</taxon>
        <taxon>Spermatophyta</taxon>
        <taxon>Magnoliopsida</taxon>
        <taxon>eudicotyledons</taxon>
        <taxon>Gunneridae</taxon>
        <taxon>Pentapetalae</taxon>
        <taxon>asterids</taxon>
        <taxon>campanulids</taxon>
        <taxon>Apiales</taxon>
        <taxon>Apiaceae</taxon>
        <taxon>Apioideae</taxon>
        <taxon>Scandiceae</taxon>
        <taxon>Daucinae</taxon>
        <taxon>Daucus</taxon>
        <taxon>Daucus sect. Daucus</taxon>
    </lineage>
</organism>
<dbReference type="GO" id="GO:0016926">
    <property type="term" value="P:protein desumoylation"/>
    <property type="evidence" value="ECO:0007669"/>
    <property type="project" value="UniProtKB-ARBA"/>
</dbReference>
<evidence type="ECO:0000256" key="5">
    <source>
        <dbReference type="SAM" id="MobiDB-lite"/>
    </source>
</evidence>
<feature type="region of interest" description="Disordered" evidence="5">
    <location>
        <begin position="697"/>
        <end position="719"/>
    </location>
</feature>
<evidence type="ECO:0000259" key="6">
    <source>
        <dbReference type="PROSITE" id="PS50600"/>
    </source>
</evidence>
<dbReference type="GO" id="GO:0008234">
    <property type="term" value="F:cysteine-type peptidase activity"/>
    <property type="evidence" value="ECO:0007669"/>
    <property type="project" value="UniProtKB-KW"/>
</dbReference>
<dbReference type="PANTHER" id="PTHR46915">
    <property type="entry name" value="UBIQUITIN-LIKE PROTEASE 4-RELATED"/>
    <property type="match status" value="1"/>
</dbReference>
<protein>
    <recommendedName>
        <fullName evidence="6">Ubiquitin-like protease family profile domain-containing protein</fullName>
    </recommendedName>
</protein>
<evidence type="ECO:0000256" key="1">
    <source>
        <dbReference type="ARBA" id="ARBA00005234"/>
    </source>
</evidence>
<evidence type="ECO:0000313" key="7">
    <source>
        <dbReference type="EMBL" id="WOH15383.1"/>
    </source>
</evidence>
<evidence type="ECO:0000256" key="2">
    <source>
        <dbReference type="ARBA" id="ARBA00022670"/>
    </source>
</evidence>
<feature type="region of interest" description="Disordered" evidence="5">
    <location>
        <begin position="343"/>
        <end position="418"/>
    </location>
</feature>
<keyword evidence="3" id="KW-0378">Hydrolase</keyword>
<sequence length="979" mass="115120">MLRRIGRSGGKKYKFKSSGSAKHGKSQKRLKQDSDDEVEEQLSTAVFDDYWRYVLSILQTNSKKFIFVHDGNHWNLLIICNIGEDMNSETKSPCMFLLDSLQLGESTRLQTKLRENRKESVEEIFNIPYNIPSIPQQEDGTKCGYYMLFYMFKFLTACPYHFDMSKDYPGFMNEDWFDLDEFQNFYEDLTSVKEKKFSLYDTTTDKNKDGEGSSIQMIKNENHDMLQTPPSHDLFKSNDALPALVSYTPESSQEELKITQCKKSSPLPAIEESKIEGDGVKKKKTIKFKFKPGEQRKSPRLIEAKKNPNDYAKHDTKVAAEEGERNSTEDISFEPVLIVVVDKNEDEGNMDSNNEDKADEDDFIEDGKSKKTTKPKKKKRKASSPVKMKRAKKRKNVKEEEEETEEEEPTENIRNPETEMQNKILLHAYPKTFTDAIQALTEDQKKWDEKVFYNQRLKITEQDVADTLGLPKGEKEICFKKGKVNRDKFSRWRAQFPDKDGNRITELTVYEAITRSRVVDLHFKQNFMILMMNLFVYTNNSSFLCQDVLGFEDEFENASQYNWCKLVIESLRSTHEEWWDDPHNKYYTGSLVFLLESDNLKTLKETLRGVEISPQLFKEDEINTEIMSVARDINFMYEDNEIITEEEMMSQVDKDIKELEFVYKKCKNNLKMANDLFPNHPSLKLYEDTFAKIYQPPNQEEEEEHQRLEPENDRDTEWPYYTNKDRKTIDILALPKFDRAYNKMIDIDDFLGDLTLGGERIDFDRFAREEDNEYIPGRLRREVKVGDSQKSPYLDRTIDFNRQKITKADEEVWNWITGDTSDPTQVIFFWEDVICMKYQIKTFQFNERISTAVVDVYASILNEDEKYRSPDSPHRFFCNTSITGMSLTKRNHVETPEEAKAKYRRFCSRLIIWLLKHDSKIDDIDLIFFPIHDVDHYYVVYFNIKNPSIEILDNNRSGDGSNAVYDGLPECLVFFYFYL</sequence>
<feature type="compositionally biased region" description="Acidic residues" evidence="5">
    <location>
        <begin position="399"/>
        <end position="410"/>
    </location>
</feature>
<reference evidence="7" key="1">
    <citation type="journal article" date="2016" name="Nat. Genet.">
        <title>A high-quality carrot genome assembly provides new insights into carotenoid accumulation and asterid genome evolution.</title>
        <authorList>
            <person name="Iorizzo M."/>
            <person name="Ellison S."/>
            <person name="Senalik D."/>
            <person name="Zeng P."/>
            <person name="Satapoomin P."/>
            <person name="Huang J."/>
            <person name="Bowman M."/>
            <person name="Iovene M."/>
            <person name="Sanseverino W."/>
            <person name="Cavagnaro P."/>
            <person name="Yildiz M."/>
            <person name="Macko-Podgorni A."/>
            <person name="Moranska E."/>
            <person name="Grzebelus E."/>
            <person name="Grzebelus D."/>
            <person name="Ashrafi H."/>
            <person name="Zheng Z."/>
            <person name="Cheng S."/>
            <person name="Spooner D."/>
            <person name="Van Deynze A."/>
            <person name="Simon P."/>
        </authorList>
    </citation>
    <scope>NUCLEOTIDE SEQUENCE</scope>
    <source>
        <tissue evidence="7">Leaf</tissue>
    </source>
</reference>
<name>A0AAF1BES5_DAUCS</name>
<feature type="region of interest" description="Disordered" evidence="5">
    <location>
        <begin position="289"/>
        <end position="331"/>
    </location>
</feature>
<feature type="compositionally biased region" description="Basic residues" evidence="5">
    <location>
        <begin position="370"/>
        <end position="396"/>
    </location>
</feature>
<dbReference type="GO" id="GO:0006508">
    <property type="term" value="P:proteolysis"/>
    <property type="evidence" value="ECO:0007669"/>
    <property type="project" value="UniProtKB-KW"/>
</dbReference>
<feature type="compositionally biased region" description="Basic and acidic residues" evidence="5">
    <location>
        <begin position="704"/>
        <end position="719"/>
    </location>
</feature>
<dbReference type="Proteomes" id="UP000077755">
    <property type="component" value="Chromosome 9"/>
</dbReference>
<keyword evidence="4" id="KW-0788">Thiol protease</keyword>
<dbReference type="SUPFAM" id="SSF54001">
    <property type="entry name" value="Cysteine proteinases"/>
    <property type="match status" value="2"/>
</dbReference>
<dbReference type="InterPro" id="IPR038765">
    <property type="entry name" value="Papain-like_cys_pep_sf"/>
</dbReference>
<comment type="similarity">
    <text evidence="1">Belongs to the peptidase C48 family.</text>
</comment>
<proteinExistence type="inferred from homology"/>
<dbReference type="PROSITE" id="PS50600">
    <property type="entry name" value="ULP_PROTEASE"/>
    <property type="match status" value="1"/>
</dbReference>